<dbReference type="AlphaFoldDB" id="A0A5N6PZV0"/>
<dbReference type="EMBL" id="SZYD01000001">
    <property type="protein sequence ID" value="KAD7477889.1"/>
    <property type="molecule type" value="Genomic_DNA"/>
</dbReference>
<evidence type="ECO:0000313" key="3">
    <source>
        <dbReference type="Proteomes" id="UP000326396"/>
    </source>
</evidence>
<keyword evidence="3" id="KW-1185">Reference proteome</keyword>
<evidence type="ECO:0000313" key="2">
    <source>
        <dbReference type="EMBL" id="KAD7477889.1"/>
    </source>
</evidence>
<gene>
    <name evidence="2" type="ORF">E3N88_01025</name>
</gene>
<feature type="region of interest" description="Disordered" evidence="1">
    <location>
        <begin position="1"/>
        <end position="24"/>
    </location>
</feature>
<sequence length="67" mass="7576">MDQNMKMGQIGPDIGSRRLGRSRKAHKILSPPSPLLALVEEKFQELKSCSIIISTHSKLWKVDLETM</sequence>
<organism evidence="2 3">
    <name type="scientific">Mikania micrantha</name>
    <name type="common">bitter vine</name>
    <dbReference type="NCBI Taxonomy" id="192012"/>
    <lineage>
        <taxon>Eukaryota</taxon>
        <taxon>Viridiplantae</taxon>
        <taxon>Streptophyta</taxon>
        <taxon>Embryophyta</taxon>
        <taxon>Tracheophyta</taxon>
        <taxon>Spermatophyta</taxon>
        <taxon>Magnoliopsida</taxon>
        <taxon>eudicotyledons</taxon>
        <taxon>Gunneridae</taxon>
        <taxon>Pentapetalae</taxon>
        <taxon>asterids</taxon>
        <taxon>campanulids</taxon>
        <taxon>Asterales</taxon>
        <taxon>Asteraceae</taxon>
        <taxon>Asteroideae</taxon>
        <taxon>Heliantheae alliance</taxon>
        <taxon>Eupatorieae</taxon>
        <taxon>Mikania</taxon>
    </lineage>
</organism>
<dbReference type="Proteomes" id="UP000326396">
    <property type="component" value="Linkage Group LG1"/>
</dbReference>
<reference evidence="2 3" key="1">
    <citation type="submission" date="2019-05" db="EMBL/GenBank/DDBJ databases">
        <title>Mikania micrantha, genome provides insights into the molecular mechanism of rapid growth.</title>
        <authorList>
            <person name="Liu B."/>
        </authorList>
    </citation>
    <scope>NUCLEOTIDE SEQUENCE [LARGE SCALE GENOMIC DNA]</scope>
    <source>
        <strain evidence="2">NLD-2019</strain>
        <tissue evidence="2">Leaf</tissue>
    </source>
</reference>
<proteinExistence type="predicted"/>
<accession>A0A5N6PZV0</accession>
<protein>
    <submittedName>
        <fullName evidence="2">Uncharacterized protein</fullName>
    </submittedName>
</protein>
<name>A0A5N6PZV0_9ASTR</name>
<comment type="caution">
    <text evidence="2">The sequence shown here is derived from an EMBL/GenBank/DDBJ whole genome shotgun (WGS) entry which is preliminary data.</text>
</comment>
<evidence type="ECO:0000256" key="1">
    <source>
        <dbReference type="SAM" id="MobiDB-lite"/>
    </source>
</evidence>